<evidence type="ECO:0000313" key="1">
    <source>
        <dbReference type="EMBL" id="QEK52370.1"/>
    </source>
</evidence>
<keyword evidence="2" id="KW-1185">Reference proteome</keyword>
<accession>A0A5C0VMB2</accession>
<protein>
    <recommendedName>
        <fullName evidence="3">Lipoprotein</fullName>
    </recommendedName>
</protein>
<proteinExistence type="predicted"/>
<dbReference type="AlphaFoldDB" id="A0A5C0VMB2"/>
<evidence type="ECO:0000313" key="2">
    <source>
        <dbReference type="Proteomes" id="UP000323653"/>
    </source>
</evidence>
<dbReference type="Proteomes" id="UP000323653">
    <property type="component" value="Chromosome"/>
</dbReference>
<organism evidence="1 2">
    <name type="scientific">Pedobacter aquae</name>
    <dbReference type="NCBI Taxonomy" id="2605747"/>
    <lineage>
        <taxon>Bacteria</taxon>
        <taxon>Pseudomonadati</taxon>
        <taxon>Bacteroidota</taxon>
        <taxon>Sphingobacteriia</taxon>
        <taxon>Sphingobacteriales</taxon>
        <taxon>Sphingobacteriaceae</taxon>
        <taxon>Pedobacter</taxon>
    </lineage>
</organism>
<gene>
    <name evidence="1" type="ORF">FYC62_12450</name>
</gene>
<evidence type="ECO:0008006" key="3">
    <source>
        <dbReference type="Google" id="ProtNLM"/>
    </source>
</evidence>
<dbReference type="PROSITE" id="PS51257">
    <property type="entry name" value="PROKAR_LIPOPROTEIN"/>
    <property type="match status" value="1"/>
</dbReference>
<reference evidence="1 2" key="1">
    <citation type="submission" date="2019-08" db="EMBL/GenBank/DDBJ databases">
        <title>Pedobacter sp. nov., isolated from Han river, South Korea.</title>
        <authorList>
            <person name="Lee D.-H."/>
            <person name="Kim Y.-S."/>
            <person name="Hwang E.-M."/>
            <person name="Le Tran T.C."/>
            <person name="Cha C.-J."/>
        </authorList>
    </citation>
    <scope>NUCLEOTIDE SEQUENCE [LARGE SCALE GENOMIC DNA]</scope>
    <source>
        <strain evidence="1 2">CJ43</strain>
    </source>
</reference>
<dbReference type="RefSeq" id="WP_149075166.1">
    <property type="nucleotide sequence ID" value="NZ_CP043329.1"/>
</dbReference>
<dbReference type="EMBL" id="CP043329">
    <property type="protein sequence ID" value="QEK52370.1"/>
    <property type="molecule type" value="Genomic_DNA"/>
</dbReference>
<name>A0A5C0VMB2_9SPHI</name>
<sequence>MIKKYSLNIVLILLITIIGACSSGKKLLEQGDYDRAVYTAVDRLKSSPSNRKARQTLDAAFSYAVQRHLKRIDEAKMSTTPFKWESIANDYSALNNLANTVENCPACLAQIPNTRKFIKELDDARFYAAEERYNAGKKLLAQGTRESARAAYDNFDRANQLFPEYKDVRKLLDEAYLAAVLKVIVEPVQVNSRLYQLSNEFFQGKIAEFMAAYEYRSFVKFYSPEEAKKVKLKADHLLSLSFDDFVVGQTYVKERVQDVKRDSVKLGETSQKRPVYGTVKAQVTTFEKTISSSGLLDFRIRDFNNGRIISQEKMPGTFIWRDVWGTFNGDERALTEEERRICRRREIMPPPPQDLFIEFTKPIYSQLTTKIRSFYNRY</sequence>
<dbReference type="KEGG" id="pej:FYC62_12450"/>